<dbReference type="InterPro" id="IPR014001">
    <property type="entry name" value="Helicase_ATP-bd"/>
</dbReference>
<dbReference type="GO" id="GO:0005524">
    <property type="term" value="F:ATP binding"/>
    <property type="evidence" value="ECO:0007669"/>
    <property type="project" value="UniProtKB-KW"/>
</dbReference>
<dbReference type="PANTHER" id="PTHR18934:SF99">
    <property type="entry name" value="ATP-DEPENDENT RNA HELICASE DHX37-RELATED"/>
    <property type="match status" value="1"/>
</dbReference>
<keyword evidence="2 7" id="KW-0378">Hydrolase</keyword>
<dbReference type="OrthoDB" id="9808833at2"/>
<accession>A0A517QIR2</accession>
<dbReference type="Pfam" id="PF21010">
    <property type="entry name" value="HA2_C"/>
    <property type="match status" value="1"/>
</dbReference>
<evidence type="ECO:0000256" key="4">
    <source>
        <dbReference type="ARBA" id="ARBA00022840"/>
    </source>
</evidence>
<dbReference type="Pfam" id="PF07717">
    <property type="entry name" value="OB_NTP_bind"/>
    <property type="match status" value="1"/>
</dbReference>
<dbReference type="SMART" id="SM00487">
    <property type="entry name" value="DEXDc"/>
    <property type="match status" value="1"/>
</dbReference>
<dbReference type="Gene3D" id="3.40.50.300">
    <property type="entry name" value="P-loop containing nucleotide triphosphate hydrolases"/>
    <property type="match status" value="2"/>
</dbReference>
<keyword evidence="4" id="KW-0067">ATP-binding</keyword>
<dbReference type="PANTHER" id="PTHR18934">
    <property type="entry name" value="ATP-DEPENDENT RNA HELICASE"/>
    <property type="match status" value="1"/>
</dbReference>
<evidence type="ECO:0000259" key="6">
    <source>
        <dbReference type="PROSITE" id="PS51194"/>
    </source>
</evidence>
<dbReference type="CDD" id="cd18791">
    <property type="entry name" value="SF2_C_RHA"/>
    <property type="match status" value="1"/>
</dbReference>
<organism evidence="7 8">
    <name type="scientific">Thalassoglobus polymorphus</name>
    <dbReference type="NCBI Taxonomy" id="2527994"/>
    <lineage>
        <taxon>Bacteria</taxon>
        <taxon>Pseudomonadati</taxon>
        <taxon>Planctomycetota</taxon>
        <taxon>Planctomycetia</taxon>
        <taxon>Planctomycetales</taxon>
        <taxon>Planctomycetaceae</taxon>
        <taxon>Thalassoglobus</taxon>
    </lineage>
</organism>
<dbReference type="PROSITE" id="PS51194">
    <property type="entry name" value="HELICASE_CTER"/>
    <property type="match status" value="1"/>
</dbReference>
<gene>
    <name evidence="7" type="primary">hrpB</name>
    <name evidence="7" type="ORF">Mal48_07480</name>
</gene>
<dbReference type="InterPro" id="IPR001650">
    <property type="entry name" value="Helicase_C-like"/>
</dbReference>
<keyword evidence="3 7" id="KW-0347">Helicase</keyword>
<dbReference type="GO" id="GO:0016787">
    <property type="term" value="F:hydrolase activity"/>
    <property type="evidence" value="ECO:0007669"/>
    <property type="project" value="UniProtKB-KW"/>
</dbReference>
<proteinExistence type="predicted"/>
<dbReference type="FunFam" id="3.40.50.300:FF:000575">
    <property type="entry name" value="ATP-dependent helicase hrpA"/>
    <property type="match status" value="1"/>
</dbReference>
<dbReference type="SMART" id="SM00490">
    <property type="entry name" value="HELICc"/>
    <property type="match status" value="1"/>
</dbReference>
<dbReference type="InterPro" id="IPR003593">
    <property type="entry name" value="AAA+_ATPase"/>
</dbReference>
<dbReference type="SMART" id="SM00382">
    <property type="entry name" value="AAA"/>
    <property type="match status" value="1"/>
</dbReference>
<dbReference type="Gene3D" id="1.20.120.1080">
    <property type="match status" value="1"/>
</dbReference>
<dbReference type="EMBL" id="CP036267">
    <property type="protein sequence ID" value="QDT31514.1"/>
    <property type="molecule type" value="Genomic_DNA"/>
</dbReference>
<dbReference type="InterPro" id="IPR048333">
    <property type="entry name" value="HA2_WH"/>
</dbReference>
<protein>
    <submittedName>
        <fullName evidence="7">ATP-dependent RNA helicase HrpB</fullName>
        <ecNumber evidence="7">3.6.4.13</ecNumber>
    </submittedName>
</protein>
<dbReference type="RefSeq" id="WP_145196152.1">
    <property type="nucleotide sequence ID" value="NZ_CP036267.1"/>
</dbReference>
<sequence length="1307" mass="148538">MKHSNSQNLEELKTRIQKSMIRDRFRLRRSCETIQQRQKENKPVDKSLAKLVSDLEKSERKVELRRKAIPVPVYDDQLPISARRDEIRKKILDNQVVVICGETGSGKSTQLPKICLEAGRGLYGIIGHTQPRRIAARSVAARVAEELKSPVGELVGFKIRFTDSTSPKTSIKLMTDGILLAETQTDRFLDQYDTIIIDEAHERSLNIDFLMGYLKRILHRRPDLKLIITSATIDAERFAEFFGTKDSPAPVIEVSGRTFPVELRYRPPVEEEDEVDWQRAAADACEELAEEGTGDILVFMPTERDIRETAKVLGGRKFAGDFNNRKTDIVPLFGRLSEKEQNKVFSAHDHRRIVIATNVAESSLTVPGIVYVVDPGTARISRFSATSQVQRLPIEAISQASANQRKGRCGRVAPGVCVRLYSEADFKNRDEYTQPEIQRTNLANVILQMKALKLGKLENFPFIDPPAASAIRTGLKTLFELGAINENEDLTKVGSTMGRLPVDPRIARMILGAEDEQCVEEVLIITSALELRDPRDRPIEKQKAADEAHEKFQHESSDFLSYLKLWDFYTDLDNKLSQSKLRKACAQNFLSFNRMREWKDLHRQLRQMVIDHEIKPTDRRNNEDSIHRAILAGLLHNVAMRGDSHEYTGAGGQKIFVWPGSVAFGNKPKWIMAAELVETSKRYARCVAPVQVGWIERIAEHIVKRNYSEPHWHEKSACIMAWEKVMLFGLPIVPRRRARYGHIDPKYCRDEFIQQGLIEGKYESPGEFAKHNTNLKNELEEWQAKLRHGHHFAGEEAEVEFYDQRLPADAFDGPRFEKWRKKAEAKQPRLLFLSKEDLLQEDQSAPEQSEFPDKLKIGTMQVSVEYNLQPGTENDGVTIAIPPEGLNQLSPESLAWLVPGLLEEKIAALIKTLPKSLRILFVPAPETAKDVVKKITYGQGNLINQLAAQLREISGEHVPATAFETARLPSHLQMNVRVVDQNGKTIASGRDLAQLRVESQRTASSVVQGVSDDRWKKEGLTSWNFGTLPQQVELERGGITVVAFPMLVDEGASVSLRLSESLADAHAKTKRGLVRLFLLSDKKVLTDQVQHFPRINQLTMQVGALPDGKHFQSHLAWMIAQAALWKETSMPRSEAQWKQKLALARNQLSVAVQDSTRFLEPLFARYHAVRRITESNGTPALTPLTNDLRDQLNELVAPGFLVDPPMGWLAQYPRYFEAMQIRWDKSTAGGFQKDRMHQKKINLHWQRWKQACQQFGNAAKTHPQLVQYRFLIEEFRVSLFAQQLGTAMTVSEKRLNEVWQEIASSRQ</sequence>
<dbReference type="EC" id="3.6.4.13" evidence="7"/>
<dbReference type="InterPro" id="IPR027417">
    <property type="entry name" value="P-loop_NTPase"/>
</dbReference>
<dbReference type="InterPro" id="IPR007502">
    <property type="entry name" value="Helicase-assoc_dom"/>
</dbReference>
<dbReference type="Pfam" id="PF04408">
    <property type="entry name" value="WHD_HA2"/>
    <property type="match status" value="1"/>
</dbReference>
<dbReference type="InterPro" id="IPR011545">
    <property type="entry name" value="DEAD/DEAH_box_helicase_dom"/>
</dbReference>
<dbReference type="KEGG" id="tpol:Mal48_07480"/>
<dbReference type="InterPro" id="IPR011709">
    <property type="entry name" value="DEAD-box_helicase_OB_fold"/>
</dbReference>
<reference evidence="7 8" key="1">
    <citation type="submission" date="2019-02" db="EMBL/GenBank/DDBJ databases">
        <title>Deep-cultivation of Planctomycetes and their phenomic and genomic characterization uncovers novel biology.</title>
        <authorList>
            <person name="Wiegand S."/>
            <person name="Jogler M."/>
            <person name="Boedeker C."/>
            <person name="Pinto D."/>
            <person name="Vollmers J."/>
            <person name="Rivas-Marin E."/>
            <person name="Kohn T."/>
            <person name="Peeters S.H."/>
            <person name="Heuer A."/>
            <person name="Rast P."/>
            <person name="Oberbeckmann S."/>
            <person name="Bunk B."/>
            <person name="Jeske O."/>
            <person name="Meyerdierks A."/>
            <person name="Storesund J.E."/>
            <person name="Kallscheuer N."/>
            <person name="Luecker S."/>
            <person name="Lage O.M."/>
            <person name="Pohl T."/>
            <person name="Merkel B.J."/>
            <person name="Hornburger P."/>
            <person name="Mueller R.-W."/>
            <person name="Bruemmer F."/>
            <person name="Labrenz M."/>
            <person name="Spormann A.M."/>
            <person name="Op den Camp H."/>
            <person name="Overmann J."/>
            <person name="Amann R."/>
            <person name="Jetten M.S.M."/>
            <person name="Mascher T."/>
            <person name="Medema M.H."/>
            <person name="Devos D.P."/>
            <person name="Kaster A.-K."/>
            <person name="Ovreas L."/>
            <person name="Rohde M."/>
            <person name="Galperin M.Y."/>
            <person name="Jogler C."/>
        </authorList>
    </citation>
    <scope>NUCLEOTIDE SEQUENCE [LARGE SCALE GENOMIC DNA]</scope>
    <source>
        <strain evidence="7 8">Mal48</strain>
    </source>
</reference>
<name>A0A517QIR2_9PLAN</name>
<dbReference type="Proteomes" id="UP000315724">
    <property type="component" value="Chromosome"/>
</dbReference>
<dbReference type="FunFam" id="1.20.120.1080:FF:000005">
    <property type="entry name" value="ATP-dependent helicase HrpA"/>
    <property type="match status" value="1"/>
</dbReference>
<feature type="domain" description="Helicase ATP-binding" evidence="5">
    <location>
        <begin position="88"/>
        <end position="251"/>
    </location>
</feature>
<dbReference type="GO" id="GO:0003723">
    <property type="term" value="F:RNA binding"/>
    <property type="evidence" value="ECO:0007669"/>
    <property type="project" value="TreeGrafter"/>
</dbReference>
<dbReference type="GO" id="GO:0003724">
    <property type="term" value="F:RNA helicase activity"/>
    <property type="evidence" value="ECO:0007669"/>
    <property type="project" value="UniProtKB-EC"/>
</dbReference>
<dbReference type="NCBIfam" id="TIGR01967">
    <property type="entry name" value="DEAH_box_HrpA"/>
    <property type="match status" value="1"/>
</dbReference>
<evidence type="ECO:0000259" key="5">
    <source>
        <dbReference type="PROSITE" id="PS51192"/>
    </source>
</evidence>
<feature type="domain" description="Helicase C-terminal" evidence="6">
    <location>
        <begin position="280"/>
        <end position="453"/>
    </location>
</feature>
<evidence type="ECO:0000256" key="1">
    <source>
        <dbReference type="ARBA" id="ARBA00022741"/>
    </source>
</evidence>
<dbReference type="InterPro" id="IPR024590">
    <property type="entry name" value="HrpA_C"/>
</dbReference>
<dbReference type="PROSITE" id="PS51192">
    <property type="entry name" value="HELICASE_ATP_BIND_1"/>
    <property type="match status" value="1"/>
</dbReference>
<evidence type="ECO:0000313" key="7">
    <source>
        <dbReference type="EMBL" id="QDT31514.1"/>
    </source>
</evidence>
<evidence type="ECO:0000313" key="8">
    <source>
        <dbReference type="Proteomes" id="UP000315724"/>
    </source>
</evidence>
<dbReference type="SUPFAM" id="SSF52540">
    <property type="entry name" value="P-loop containing nucleoside triphosphate hydrolases"/>
    <property type="match status" value="1"/>
</dbReference>
<dbReference type="InterPro" id="IPR010222">
    <property type="entry name" value="RNA_helicase_HrpA"/>
</dbReference>
<dbReference type="SMART" id="SM00847">
    <property type="entry name" value="HA2"/>
    <property type="match status" value="1"/>
</dbReference>
<dbReference type="Pfam" id="PF00271">
    <property type="entry name" value="Helicase_C"/>
    <property type="match status" value="1"/>
</dbReference>
<keyword evidence="8" id="KW-1185">Reference proteome</keyword>
<dbReference type="Pfam" id="PF00270">
    <property type="entry name" value="DEAD"/>
    <property type="match status" value="1"/>
</dbReference>
<dbReference type="Pfam" id="PF11898">
    <property type="entry name" value="DUF3418"/>
    <property type="match status" value="1"/>
</dbReference>
<keyword evidence="1" id="KW-0547">Nucleotide-binding</keyword>
<evidence type="ECO:0000256" key="3">
    <source>
        <dbReference type="ARBA" id="ARBA00022806"/>
    </source>
</evidence>
<evidence type="ECO:0000256" key="2">
    <source>
        <dbReference type="ARBA" id="ARBA00022801"/>
    </source>
</evidence>